<dbReference type="EMBL" id="GECU01020442">
    <property type="protein sequence ID" value="JAS87264.1"/>
    <property type="molecule type" value="Transcribed_RNA"/>
</dbReference>
<evidence type="ECO:0000256" key="1">
    <source>
        <dbReference type="SAM" id="SignalP"/>
    </source>
</evidence>
<accession>A0A1B6IK23</accession>
<reference evidence="2" key="1">
    <citation type="submission" date="2015-11" db="EMBL/GenBank/DDBJ databases">
        <title>De novo transcriptome assembly of four potential Pierce s Disease insect vectors from Arizona vineyards.</title>
        <authorList>
            <person name="Tassone E.E."/>
        </authorList>
    </citation>
    <scope>NUCLEOTIDE SEQUENCE</scope>
</reference>
<keyword evidence="1" id="KW-0732">Signal</keyword>
<name>A0A1B6IK23_9HEMI</name>
<feature type="signal peptide" evidence="1">
    <location>
        <begin position="1"/>
        <end position="23"/>
    </location>
</feature>
<sequence>MTKLRGSVLVVLVNLYLYKCTDDVDLVHLKPIKPIFDELGLQDKFPQLEDDIKKSILKERNQTHNLLHYMKYFHEKVNSVYNMVRSPEDVNLLTKTLIEKLLKQIGPWFSAKNFDDNTLSKKYNLNKKQIDDYHEMHASSKIMLHLIEKILKENRKERERFE</sequence>
<feature type="chain" id="PRO_5008585265" evidence="1">
    <location>
        <begin position="24"/>
        <end position="162"/>
    </location>
</feature>
<protein>
    <submittedName>
        <fullName evidence="2">Uncharacterized protein</fullName>
    </submittedName>
</protein>
<organism evidence="2">
    <name type="scientific">Homalodisca liturata</name>
    <dbReference type="NCBI Taxonomy" id="320908"/>
    <lineage>
        <taxon>Eukaryota</taxon>
        <taxon>Metazoa</taxon>
        <taxon>Ecdysozoa</taxon>
        <taxon>Arthropoda</taxon>
        <taxon>Hexapoda</taxon>
        <taxon>Insecta</taxon>
        <taxon>Pterygota</taxon>
        <taxon>Neoptera</taxon>
        <taxon>Paraneoptera</taxon>
        <taxon>Hemiptera</taxon>
        <taxon>Auchenorrhyncha</taxon>
        <taxon>Membracoidea</taxon>
        <taxon>Cicadellidae</taxon>
        <taxon>Cicadellinae</taxon>
        <taxon>Proconiini</taxon>
        <taxon>Homalodisca</taxon>
    </lineage>
</organism>
<dbReference type="AlphaFoldDB" id="A0A1B6IK23"/>
<gene>
    <name evidence="2" type="ORF">g.21079</name>
</gene>
<proteinExistence type="predicted"/>
<evidence type="ECO:0000313" key="2">
    <source>
        <dbReference type="EMBL" id="JAS87264.1"/>
    </source>
</evidence>